<dbReference type="InterPro" id="IPR050434">
    <property type="entry name" value="Glycosyl_hydrlase_28"/>
</dbReference>
<dbReference type="GO" id="GO:0005576">
    <property type="term" value="C:extracellular region"/>
    <property type="evidence" value="ECO:0007669"/>
    <property type="project" value="TreeGrafter"/>
</dbReference>
<reference evidence="8" key="1">
    <citation type="journal article" date="2014" name="Insect Biochem. Mol. Biol.">
        <title>Horizontal gene transfer and functional diversification of plant cell wall degrading polygalacturonases: Key events in the evolution of herbivory in beetles.</title>
        <authorList>
            <person name="Kirsch R."/>
            <person name="Gramzow L."/>
            <person name="Theissen G."/>
            <person name="Siegfried B.D."/>
            <person name="Ffrench-Constant R.H."/>
            <person name="Heckel D.G."/>
            <person name="Pauchet Y."/>
        </authorList>
    </citation>
    <scope>NUCLEOTIDE SEQUENCE</scope>
    <source>
        <tissue evidence="8">Midgut</tissue>
    </source>
</reference>
<keyword evidence="4 7" id="KW-0378">Hydrolase</keyword>
<evidence type="ECO:0000256" key="5">
    <source>
        <dbReference type="ARBA" id="ARBA00023295"/>
    </source>
</evidence>
<organism evidence="8">
    <name type="scientific">Diabrotica virgifera virgifera</name>
    <name type="common">western corn rootworm</name>
    <dbReference type="NCBI Taxonomy" id="50390"/>
    <lineage>
        <taxon>Eukaryota</taxon>
        <taxon>Metazoa</taxon>
        <taxon>Ecdysozoa</taxon>
        <taxon>Arthropoda</taxon>
        <taxon>Hexapoda</taxon>
        <taxon>Insecta</taxon>
        <taxon>Pterygota</taxon>
        <taxon>Neoptera</taxon>
        <taxon>Endopterygota</taxon>
        <taxon>Coleoptera</taxon>
        <taxon>Polyphaga</taxon>
        <taxon>Cucujiformia</taxon>
        <taxon>Chrysomeloidea</taxon>
        <taxon>Chrysomelidae</taxon>
        <taxon>Galerucinae</taxon>
        <taxon>Diabroticina</taxon>
        <taxon>Diabroticites</taxon>
        <taxon>Diabrotica</taxon>
    </lineage>
</organism>
<keyword evidence="2" id="KW-0732">Signal</keyword>
<keyword evidence="5 7" id="KW-0326">Glycosidase</keyword>
<evidence type="ECO:0000256" key="2">
    <source>
        <dbReference type="ARBA" id="ARBA00022729"/>
    </source>
</evidence>
<dbReference type="SUPFAM" id="SSF51126">
    <property type="entry name" value="Pectin lyase-like"/>
    <property type="match status" value="1"/>
</dbReference>
<evidence type="ECO:0000256" key="7">
    <source>
        <dbReference type="RuleBase" id="RU361169"/>
    </source>
</evidence>
<sequence>GVFFLCSFANALNLTASCTISKFQDVNAVVSQCKSINVGSFEVPAGQTLTLHLQAGTTLSFNGNIDFGYKEWDGPLMWIKGDGITVQGSSSK</sequence>
<dbReference type="GO" id="GO:0071555">
    <property type="term" value="P:cell wall organization"/>
    <property type="evidence" value="ECO:0007669"/>
    <property type="project" value="UniProtKB-KW"/>
</dbReference>
<dbReference type="InterPro" id="IPR011050">
    <property type="entry name" value="Pectin_lyase_fold/virulence"/>
</dbReference>
<keyword evidence="3" id="KW-0677">Repeat</keyword>
<dbReference type="AlphaFoldDB" id="A0A088BZH1"/>
<feature type="non-terminal residue" evidence="8">
    <location>
        <position position="92"/>
    </location>
</feature>
<keyword evidence="6" id="KW-0961">Cell wall biogenesis/degradation</keyword>
<protein>
    <submittedName>
        <fullName evidence="8">Glycoside hydrolase family 28</fullName>
    </submittedName>
</protein>
<accession>A0A088BZH1</accession>
<name>A0A088BZH1_DIAVI</name>
<dbReference type="Pfam" id="PF00295">
    <property type="entry name" value="Glyco_hydro_28"/>
    <property type="match status" value="1"/>
</dbReference>
<evidence type="ECO:0000256" key="1">
    <source>
        <dbReference type="ARBA" id="ARBA00008834"/>
    </source>
</evidence>
<dbReference type="InterPro" id="IPR000743">
    <property type="entry name" value="Glyco_hydro_28"/>
</dbReference>
<dbReference type="PANTHER" id="PTHR31884">
    <property type="entry name" value="POLYGALACTURONASE"/>
    <property type="match status" value="1"/>
</dbReference>
<evidence type="ECO:0000256" key="3">
    <source>
        <dbReference type="ARBA" id="ARBA00022737"/>
    </source>
</evidence>
<dbReference type="GO" id="GO:0004650">
    <property type="term" value="F:polygalacturonase activity"/>
    <property type="evidence" value="ECO:0007669"/>
    <property type="project" value="InterPro"/>
</dbReference>
<evidence type="ECO:0000313" key="8">
    <source>
        <dbReference type="EMBL" id="AHJ09931.1"/>
    </source>
</evidence>
<dbReference type="GO" id="GO:0045490">
    <property type="term" value="P:pectin catabolic process"/>
    <property type="evidence" value="ECO:0007669"/>
    <property type="project" value="TreeGrafter"/>
</dbReference>
<dbReference type="Gene3D" id="2.160.20.10">
    <property type="entry name" value="Single-stranded right-handed beta-helix, Pectin lyase-like"/>
    <property type="match status" value="1"/>
</dbReference>
<evidence type="ECO:0000256" key="4">
    <source>
        <dbReference type="ARBA" id="ARBA00022801"/>
    </source>
</evidence>
<gene>
    <name evidence="8" type="primary">gh28-5</name>
</gene>
<dbReference type="EMBL" id="KF724633">
    <property type="protein sequence ID" value="AHJ09931.1"/>
    <property type="molecule type" value="mRNA"/>
</dbReference>
<dbReference type="InterPro" id="IPR012334">
    <property type="entry name" value="Pectin_lyas_fold"/>
</dbReference>
<feature type="non-terminal residue" evidence="8">
    <location>
        <position position="1"/>
    </location>
</feature>
<evidence type="ECO:0000256" key="6">
    <source>
        <dbReference type="ARBA" id="ARBA00023316"/>
    </source>
</evidence>
<comment type="similarity">
    <text evidence="1 7">Belongs to the glycosyl hydrolase 28 family.</text>
</comment>
<dbReference type="PANTHER" id="PTHR31884:SF1">
    <property type="entry name" value="POLYGALACTURONASE"/>
    <property type="match status" value="1"/>
</dbReference>
<proteinExistence type="evidence at transcript level"/>